<protein>
    <recommendedName>
        <fullName evidence="3">Transposase</fullName>
    </recommendedName>
</protein>
<proteinExistence type="predicted"/>
<reference evidence="1 2" key="1">
    <citation type="submission" date="2023-08" db="EMBL/GenBank/DDBJ databases">
        <title>The draft genome sequence of Paracraurococcus sp. LOR1-02.</title>
        <authorList>
            <person name="Kingkaew E."/>
            <person name="Tanasupawat S."/>
        </authorList>
    </citation>
    <scope>NUCLEOTIDE SEQUENCE [LARGE SCALE GENOMIC DNA]</scope>
    <source>
        <strain evidence="1 2">LOR1-02</strain>
    </source>
</reference>
<dbReference type="RefSeq" id="WP_305109550.1">
    <property type="nucleotide sequence ID" value="NZ_JAUTWS010000568.1"/>
</dbReference>
<accession>A0ABT9EFF2</accession>
<evidence type="ECO:0008006" key="3">
    <source>
        <dbReference type="Google" id="ProtNLM"/>
    </source>
</evidence>
<comment type="caution">
    <text evidence="1">The sequence shown here is derived from an EMBL/GenBank/DDBJ whole genome shotgun (WGS) entry which is preliminary data.</text>
</comment>
<feature type="non-terminal residue" evidence="1">
    <location>
        <position position="1"/>
    </location>
</feature>
<evidence type="ECO:0000313" key="2">
    <source>
        <dbReference type="Proteomes" id="UP001243009"/>
    </source>
</evidence>
<gene>
    <name evidence="1" type="ORF">Q7A36_41270</name>
</gene>
<dbReference type="EMBL" id="JAUTWS010000568">
    <property type="protein sequence ID" value="MDO9714770.1"/>
    <property type="molecule type" value="Genomic_DNA"/>
</dbReference>
<keyword evidence="2" id="KW-1185">Reference proteome</keyword>
<sequence>IVRRETCGPRRFAIIDDTLAPRGSAKAPGAAVRFDHARKPNRPSFLLCQAFVTLCAVVPCRDRPRAVPILTGLCRGVGHVGKTALAKTLLRAVGDRLGPLCL</sequence>
<feature type="non-terminal residue" evidence="1">
    <location>
        <position position="102"/>
    </location>
</feature>
<name>A0ABT9EFF2_9PROT</name>
<dbReference type="Proteomes" id="UP001243009">
    <property type="component" value="Unassembled WGS sequence"/>
</dbReference>
<evidence type="ECO:0000313" key="1">
    <source>
        <dbReference type="EMBL" id="MDO9714770.1"/>
    </source>
</evidence>
<organism evidence="1 2">
    <name type="scientific">Paracraurococcus lichenis</name>
    <dbReference type="NCBI Taxonomy" id="3064888"/>
    <lineage>
        <taxon>Bacteria</taxon>
        <taxon>Pseudomonadati</taxon>
        <taxon>Pseudomonadota</taxon>
        <taxon>Alphaproteobacteria</taxon>
        <taxon>Acetobacterales</taxon>
        <taxon>Roseomonadaceae</taxon>
        <taxon>Paracraurococcus</taxon>
    </lineage>
</organism>